<sequence length="106" mass="11440">MYKRYLEDVSGSSDGSNNLQPQDNKSPSRATGKPPNRVSVSPVIMNAVVLCVGQVASSPMHAIGLPLIKKFLFPLITSPPPVVGNPTVIYIEAMIIIHMITIIVWA</sequence>
<dbReference type="EMBL" id="APRZ01000017">
    <property type="protein sequence ID" value="ENX33843.1"/>
    <property type="molecule type" value="Genomic_DNA"/>
</dbReference>
<dbReference type="HOGENOM" id="CLU_2217314_0_0_6"/>
<dbReference type="Proteomes" id="UP000013009">
    <property type="component" value="Unassembled WGS sequence"/>
</dbReference>
<evidence type="ECO:0000256" key="2">
    <source>
        <dbReference type="SAM" id="Phobius"/>
    </source>
</evidence>
<gene>
    <name evidence="3" type="ORF">F889_02507</name>
</gene>
<feature type="compositionally biased region" description="Polar residues" evidence="1">
    <location>
        <begin position="10"/>
        <end position="29"/>
    </location>
</feature>
<keyword evidence="4" id="KW-1185">Reference proteome</keyword>
<reference evidence="3 4" key="1">
    <citation type="submission" date="2013-02" db="EMBL/GenBank/DDBJ databases">
        <title>The Genome Sequence of Acinetobacter sp. NIPH 1859.</title>
        <authorList>
            <consortium name="The Broad Institute Genome Sequencing Platform"/>
            <consortium name="The Broad Institute Genome Sequencing Center for Infectious Disease"/>
            <person name="Cerqueira G."/>
            <person name="Feldgarden M."/>
            <person name="Courvalin P."/>
            <person name="Perichon B."/>
            <person name="Grillot-Courvalin C."/>
            <person name="Clermont D."/>
            <person name="Rocha E."/>
            <person name="Yoon E.-J."/>
            <person name="Nemec A."/>
            <person name="Walker B."/>
            <person name="Young S.K."/>
            <person name="Zeng Q."/>
            <person name="Gargeya S."/>
            <person name="Fitzgerald M."/>
            <person name="Haas B."/>
            <person name="Abouelleil A."/>
            <person name="Alvarado L."/>
            <person name="Arachchi H.M."/>
            <person name="Berlin A.M."/>
            <person name="Chapman S.B."/>
            <person name="Dewar J."/>
            <person name="Goldberg J."/>
            <person name="Griggs A."/>
            <person name="Gujja S."/>
            <person name="Hansen M."/>
            <person name="Howarth C."/>
            <person name="Imamovic A."/>
            <person name="Larimer J."/>
            <person name="McCowan C."/>
            <person name="Murphy C."/>
            <person name="Neiman D."/>
            <person name="Pearson M."/>
            <person name="Priest M."/>
            <person name="Roberts A."/>
            <person name="Saif S."/>
            <person name="Shea T."/>
            <person name="Sisk P."/>
            <person name="Sykes S."/>
            <person name="Wortman J."/>
            <person name="Nusbaum C."/>
            <person name="Birren B."/>
        </authorList>
    </citation>
    <scope>NUCLEOTIDE SEQUENCE [LARGE SCALE GENOMIC DNA]</scope>
    <source>
        <strain evidence="3 4">NIPH 1859</strain>
    </source>
</reference>
<evidence type="ECO:0000313" key="4">
    <source>
        <dbReference type="Proteomes" id="UP000013009"/>
    </source>
</evidence>
<feature type="region of interest" description="Disordered" evidence="1">
    <location>
        <begin position="1"/>
        <end position="38"/>
    </location>
</feature>
<keyword evidence="2" id="KW-0812">Transmembrane</keyword>
<comment type="caution">
    <text evidence="3">The sequence shown here is derived from an EMBL/GenBank/DDBJ whole genome shotgun (WGS) entry which is preliminary data.</text>
</comment>
<accession>N9PK42</accession>
<dbReference type="AlphaFoldDB" id="N9PK42"/>
<dbReference type="PATRIC" id="fig|1217695.3.peg.2438"/>
<keyword evidence="2" id="KW-0472">Membrane</keyword>
<feature type="transmembrane region" description="Helical" evidence="2">
    <location>
        <begin position="43"/>
        <end position="68"/>
    </location>
</feature>
<feature type="transmembrane region" description="Helical" evidence="2">
    <location>
        <begin position="88"/>
        <end position="105"/>
    </location>
</feature>
<organism evidence="3 4">
    <name type="scientific">Acinetobacter colistiniresistens</name>
    <dbReference type="NCBI Taxonomy" id="280145"/>
    <lineage>
        <taxon>Bacteria</taxon>
        <taxon>Pseudomonadati</taxon>
        <taxon>Pseudomonadota</taxon>
        <taxon>Gammaproteobacteria</taxon>
        <taxon>Moraxellales</taxon>
        <taxon>Moraxellaceae</taxon>
        <taxon>Acinetobacter</taxon>
    </lineage>
</organism>
<proteinExistence type="predicted"/>
<keyword evidence="2" id="KW-1133">Transmembrane helix</keyword>
<evidence type="ECO:0000313" key="3">
    <source>
        <dbReference type="EMBL" id="ENX33843.1"/>
    </source>
</evidence>
<evidence type="ECO:0000256" key="1">
    <source>
        <dbReference type="SAM" id="MobiDB-lite"/>
    </source>
</evidence>
<protein>
    <submittedName>
        <fullName evidence="3">Uncharacterized protein</fullName>
    </submittedName>
</protein>
<name>N9PK42_9GAMM</name>